<dbReference type="Proteomes" id="UP001153269">
    <property type="component" value="Unassembled WGS sequence"/>
</dbReference>
<reference evidence="1" key="1">
    <citation type="submission" date="2020-03" db="EMBL/GenBank/DDBJ databases">
        <authorList>
            <person name="Weist P."/>
        </authorList>
    </citation>
    <scope>NUCLEOTIDE SEQUENCE</scope>
</reference>
<proteinExistence type="predicted"/>
<evidence type="ECO:0000313" key="2">
    <source>
        <dbReference type="Proteomes" id="UP001153269"/>
    </source>
</evidence>
<comment type="caution">
    <text evidence="1">The sequence shown here is derived from an EMBL/GenBank/DDBJ whole genome shotgun (WGS) entry which is preliminary data.</text>
</comment>
<name>A0A9N7V722_PLEPL</name>
<keyword evidence="2" id="KW-1185">Reference proteome</keyword>
<protein>
    <submittedName>
        <fullName evidence="1">Uncharacterized protein</fullName>
    </submittedName>
</protein>
<dbReference type="AlphaFoldDB" id="A0A9N7V722"/>
<dbReference type="EMBL" id="CADEAL010003931">
    <property type="protein sequence ID" value="CAB1446954.1"/>
    <property type="molecule type" value="Genomic_DNA"/>
</dbReference>
<accession>A0A9N7V722</accession>
<sequence>MPKRKCSFTDELLKSFPAFRPGRDKWEALCTVCKAGTYVSVSNGGARDLKIHLDTEKHKTAVRGEGQATYHDLFWVARGADNSGADAAGCSATRTEELPWPVRCSLIYPIIEIADVRAERHAVQSGSTRALSPAQGCIESRL</sequence>
<gene>
    <name evidence="1" type="ORF">PLEPLA_LOCUS34663</name>
</gene>
<organism evidence="1 2">
    <name type="scientific">Pleuronectes platessa</name>
    <name type="common">European plaice</name>
    <dbReference type="NCBI Taxonomy" id="8262"/>
    <lineage>
        <taxon>Eukaryota</taxon>
        <taxon>Metazoa</taxon>
        <taxon>Chordata</taxon>
        <taxon>Craniata</taxon>
        <taxon>Vertebrata</taxon>
        <taxon>Euteleostomi</taxon>
        <taxon>Actinopterygii</taxon>
        <taxon>Neopterygii</taxon>
        <taxon>Teleostei</taxon>
        <taxon>Neoteleostei</taxon>
        <taxon>Acanthomorphata</taxon>
        <taxon>Carangaria</taxon>
        <taxon>Pleuronectiformes</taxon>
        <taxon>Pleuronectoidei</taxon>
        <taxon>Pleuronectidae</taxon>
        <taxon>Pleuronectes</taxon>
    </lineage>
</organism>
<evidence type="ECO:0000313" key="1">
    <source>
        <dbReference type="EMBL" id="CAB1446954.1"/>
    </source>
</evidence>